<keyword evidence="3" id="KW-1185">Reference proteome</keyword>
<dbReference type="STRING" id="100816.A0A175WCT7"/>
<name>A0A175WCT7_9PEZI</name>
<evidence type="ECO:0000313" key="2">
    <source>
        <dbReference type="EMBL" id="KXX80990.1"/>
    </source>
</evidence>
<dbReference type="VEuPathDB" id="FungiDB:MMYC01_205172"/>
<dbReference type="PANTHER" id="PTHR24148">
    <property type="entry name" value="ANKYRIN REPEAT DOMAIN-CONTAINING PROTEIN 39 HOMOLOG-RELATED"/>
    <property type="match status" value="1"/>
</dbReference>
<sequence length="517" mass="57763">MITVRNCSIVAGFFRGLFRNLKSRYFGTTTRPVDHHSVEPPVRDVERAANSLKTAELHSSPQTLYQACPMRSSDSFRLLVIYPGLYADKLRGELLATNFARRPTYDALSYTWADGTGDDAKPCEFSCETLKSTIPITKNCDAAIRRLRRPDKARRVWIDAICIDQANTAERNHQVSLMARIYQSASRVVAYVGEGTSQTDALLGWVNQLPADDLWSAGIDELAEEPTATLKLLWDSVPAVKALTLLSLVHEHASASVARVFVLVQKRVRCDKSHLLDVLIETRGREATDPRDKIFGLLSLADMLDGGQFSSQLKADYNKTTEAVYTEYSEFFIRHHGPAFFLSLIKTPPPGERLPGLPSWAADWSTPTWINDEAVRAKDYAAVSHTIVYGMKDGGARFRTAENGQRVLEIDRPRILRGYFTRDAHLDDSRGLYSSELVTDLGESEILIRMYPGLSALLKRRDSGDGYIFLQTCPHALSELSMREISGQWCSVVVNGAGPTEGQTEDYLGPVQSFRIY</sequence>
<dbReference type="AlphaFoldDB" id="A0A175WCT7"/>
<dbReference type="OrthoDB" id="2157530at2759"/>
<dbReference type="Proteomes" id="UP000078237">
    <property type="component" value="Unassembled WGS sequence"/>
</dbReference>
<dbReference type="Pfam" id="PF06985">
    <property type="entry name" value="HET"/>
    <property type="match status" value="1"/>
</dbReference>
<dbReference type="InterPro" id="IPR010730">
    <property type="entry name" value="HET"/>
</dbReference>
<dbReference type="EMBL" id="LCTW02000045">
    <property type="protein sequence ID" value="KXX80990.1"/>
    <property type="molecule type" value="Genomic_DNA"/>
</dbReference>
<accession>A0A175WCT7</accession>
<dbReference type="InterPro" id="IPR052895">
    <property type="entry name" value="HetReg/Transcr_Mod"/>
</dbReference>
<feature type="domain" description="Heterokaryon incompatibility" evidence="1">
    <location>
        <begin position="105"/>
        <end position="201"/>
    </location>
</feature>
<comment type="caution">
    <text evidence="2">The sequence shown here is derived from an EMBL/GenBank/DDBJ whole genome shotgun (WGS) entry which is preliminary data.</text>
</comment>
<protein>
    <submittedName>
        <fullName evidence="2">Heterokaryon incompatibility protein 6, OR allele</fullName>
    </submittedName>
</protein>
<dbReference type="PANTHER" id="PTHR24148:SF64">
    <property type="entry name" value="HETEROKARYON INCOMPATIBILITY DOMAIN-CONTAINING PROTEIN"/>
    <property type="match status" value="1"/>
</dbReference>
<organism evidence="2 3">
    <name type="scientific">Madurella mycetomatis</name>
    <dbReference type="NCBI Taxonomy" id="100816"/>
    <lineage>
        <taxon>Eukaryota</taxon>
        <taxon>Fungi</taxon>
        <taxon>Dikarya</taxon>
        <taxon>Ascomycota</taxon>
        <taxon>Pezizomycotina</taxon>
        <taxon>Sordariomycetes</taxon>
        <taxon>Sordariomycetidae</taxon>
        <taxon>Sordariales</taxon>
        <taxon>Sordariales incertae sedis</taxon>
        <taxon>Madurella</taxon>
    </lineage>
</organism>
<proteinExistence type="predicted"/>
<reference evidence="2 3" key="1">
    <citation type="journal article" date="2016" name="Genome Announc.">
        <title>Genome Sequence of Madurella mycetomatis mm55, Isolated from a Human Mycetoma Case in Sudan.</title>
        <authorList>
            <person name="Smit S."/>
            <person name="Derks M.F."/>
            <person name="Bervoets S."/>
            <person name="Fahal A."/>
            <person name="van Leeuwen W."/>
            <person name="van Belkum A."/>
            <person name="van de Sande W.W."/>
        </authorList>
    </citation>
    <scope>NUCLEOTIDE SEQUENCE [LARGE SCALE GENOMIC DNA]</scope>
    <source>
        <strain evidence="3">mm55</strain>
    </source>
</reference>
<evidence type="ECO:0000313" key="3">
    <source>
        <dbReference type="Proteomes" id="UP000078237"/>
    </source>
</evidence>
<gene>
    <name evidence="2" type="ORF">MMYC01_205172</name>
</gene>
<evidence type="ECO:0000259" key="1">
    <source>
        <dbReference type="Pfam" id="PF06985"/>
    </source>
</evidence>